<accession>A0ABR6WAG7</accession>
<evidence type="ECO:0000313" key="2">
    <source>
        <dbReference type="EMBL" id="MBC3793563.1"/>
    </source>
</evidence>
<sequence>MKKLLYVFCLGFSLISVQACKKDTVEPAAPVVVGRWEVNRGQLSGFIAPYTNLNNAAIDLYYYDFGSFASRLDIRADKSFTNNLRQGGEVVDAVGTWEYTSPTLTLNYDDGDDEDYTYTSAAGVEELAAEAQNITFPLSATSSASGQLRSIYRK</sequence>
<name>A0ABR6WAG7_9BACT</name>
<evidence type="ECO:0008006" key="4">
    <source>
        <dbReference type="Google" id="ProtNLM"/>
    </source>
</evidence>
<proteinExistence type="predicted"/>
<organism evidence="2 3">
    <name type="scientific">Spirosoma utsteinense</name>
    <dbReference type="NCBI Taxonomy" id="2585773"/>
    <lineage>
        <taxon>Bacteria</taxon>
        <taxon>Pseudomonadati</taxon>
        <taxon>Bacteroidota</taxon>
        <taxon>Cytophagia</taxon>
        <taxon>Cytophagales</taxon>
        <taxon>Cytophagaceae</taxon>
        <taxon>Spirosoma</taxon>
    </lineage>
</organism>
<comment type="caution">
    <text evidence="2">The sequence shown here is derived from an EMBL/GenBank/DDBJ whole genome shotgun (WGS) entry which is preliminary data.</text>
</comment>
<keyword evidence="3" id="KW-1185">Reference proteome</keyword>
<evidence type="ECO:0000313" key="3">
    <source>
        <dbReference type="Proteomes" id="UP000700732"/>
    </source>
</evidence>
<reference evidence="2 3" key="1">
    <citation type="submission" date="2019-06" db="EMBL/GenBank/DDBJ databases">
        <title>Spirosoma utsteinense sp. nov. isolated from Antarctic ice-free soils.</title>
        <authorList>
            <person name="Tahon G."/>
        </authorList>
    </citation>
    <scope>NUCLEOTIDE SEQUENCE [LARGE SCALE GENOMIC DNA]</scope>
    <source>
        <strain evidence="2 3">LMG 31447</strain>
    </source>
</reference>
<dbReference type="Proteomes" id="UP000700732">
    <property type="component" value="Unassembled WGS sequence"/>
</dbReference>
<dbReference type="PROSITE" id="PS51257">
    <property type="entry name" value="PROKAR_LIPOPROTEIN"/>
    <property type="match status" value="1"/>
</dbReference>
<evidence type="ECO:0000256" key="1">
    <source>
        <dbReference type="SAM" id="SignalP"/>
    </source>
</evidence>
<keyword evidence="1" id="KW-0732">Signal</keyword>
<feature type="signal peptide" evidence="1">
    <location>
        <begin position="1"/>
        <end position="19"/>
    </location>
</feature>
<feature type="chain" id="PRO_5047012688" description="Lipocalin-like domain-containing protein" evidence="1">
    <location>
        <begin position="20"/>
        <end position="154"/>
    </location>
</feature>
<protein>
    <recommendedName>
        <fullName evidence="4">Lipocalin-like domain-containing protein</fullName>
    </recommendedName>
</protein>
<dbReference type="EMBL" id="VFIA01000028">
    <property type="protein sequence ID" value="MBC3793563.1"/>
    <property type="molecule type" value="Genomic_DNA"/>
</dbReference>
<dbReference type="RefSeq" id="WP_186739427.1">
    <property type="nucleotide sequence ID" value="NZ_VFIA01000028.1"/>
</dbReference>
<gene>
    <name evidence="2" type="ORF">FH603_4082</name>
</gene>